<dbReference type="GO" id="GO:0003677">
    <property type="term" value="F:DNA binding"/>
    <property type="evidence" value="ECO:0007669"/>
    <property type="project" value="UniProtKB-UniRule"/>
</dbReference>
<keyword evidence="1 2" id="KW-0238">DNA-binding</keyword>
<comment type="caution">
    <text evidence="4">The sequence shown here is derived from an EMBL/GenBank/DDBJ whole genome shotgun (WGS) entry which is preliminary data.</text>
</comment>
<keyword evidence="5" id="KW-1185">Reference proteome</keyword>
<proteinExistence type="predicted"/>
<gene>
    <name evidence="4" type="ORF">OQ273_20055</name>
</gene>
<dbReference type="Gene3D" id="1.10.357.10">
    <property type="entry name" value="Tetracycline Repressor, domain 2"/>
    <property type="match status" value="1"/>
</dbReference>
<evidence type="ECO:0000256" key="2">
    <source>
        <dbReference type="PROSITE-ProRule" id="PRU00335"/>
    </source>
</evidence>
<reference evidence="4" key="1">
    <citation type="submission" date="2022-11" db="EMBL/GenBank/DDBJ databases">
        <title>Draft genome sequence of Hoeflea poritis E7-10 and Hoeflea prorocentri PM5-8, separated from scleractinian coral Porites lutea and marine dinoflagellate.</title>
        <authorList>
            <person name="Zhang G."/>
            <person name="Wei Q."/>
            <person name="Cai L."/>
        </authorList>
    </citation>
    <scope>NUCLEOTIDE SEQUENCE</scope>
    <source>
        <strain evidence="4">PM5-8</strain>
    </source>
</reference>
<accession>A0A9X3ULQ9</accession>
<dbReference type="SUPFAM" id="SSF46689">
    <property type="entry name" value="Homeodomain-like"/>
    <property type="match status" value="1"/>
</dbReference>
<feature type="domain" description="HTH tetR-type" evidence="3">
    <location>
        <begin position="10"/>
        <end position="70"/>
    </location>
</feature>
<dbReference type="Pfam" id="PF00440">
    <property type="entry name" value="TetR_N"/>
    <property type="match status" value="1"/>
</dbReference>
<feature type="DNA-binding region" description="H-T-H motif" evidence="2">
    <location>
        <begin position="33"/>
        <end position="52"/>
    </location>
</feature>
<dbReference type="InterPro" id="IPR001647">
    <property type="entry name" value="HTH_TetR"/>
</dbReference>
<protein>
    <submittedName>
        <fullName evidence="4">TetR/AcrR family transcriptional regulator</fullName>
    </submittedName>
</protein>
<dbReference type="EMBL" id="JAPJZI010000001">
    <property type="protein sequence ID" value="MDA5400878.1"/>
    <property type="molecule type" value="Genomic_DNA"/>
</dbReference>
<evidence type="ECO:0000256" key="1">
    <source>
        <dbReference type="ARBA" id="ARBA00023125"/>
    </source>
</evidence>
<evidence type="ECO:0000313" key="5">
    <source>
        <dbReference type="Proteomes" id="UP001151234"/>
    </source>
</evidence>
<organism evidence="4 5">
    <name type="scientific">Hoeflea prorocentri</name>
    <dbReference type="NCBI Taxonomy" id="1922333"/>
    <lineage>
        <taxon>Bacteria</taxon>
        <taxon>Pseudomonadati</taxon>
        <taxon>Pseudomonadota</taxon>
        <taxon>Alphaproteobacteria</taxon>
        <taxon>Hyphomicrobiales</taxon>
        <taxon>Rhizobiaceae</taxon>
        <taxon>Hoeflea</taxon>
    </lineage>
</organism>
<dbReference type="RefSeq" id="WP_267992696.1">
    <property type="nucleotide sequence ID" value="NZ_JAPJZI010000001.1"/>
</dbReference>
<dbReference type="AlphaFoldDB" id="A0A9X3ULQ9"/>
<dbReference type="Proteomes" id="UP001151234">
    <property type="component" value="Unassembled WGS sequence"/>
</dbReference>
<evidence type="ECO:0000313" key="4">
    <source>
        <dbReference type="EMBL" id="MDA5400878.1"/>
    </source>
</evidence>
<name>A0A9X3ULQ9_9HYPH</name>
<evidence type="ECO:0000259" key="3">
    <source>
        <dbReference type="PROSITE" id="PS50977"/>
    </source>
</evidence>
<sequence>MTRAAKKKNQLSAEDWIKAAFRALSAGGVQAIRAEAIARDLGTTKGSFYWHFRDVPALKEAMLQTWSKRATEDIIALNAGPFRDASARLQDLIALVTSERSAEYGGVRTEAAIREWAQLDGKAASTAKNVDRRRLEYLQSIVSDIGYDSEDAARMARLLYGALIGLEYLEAQELADAASVLEALGLMIASARM</sequence>
<dbReference type="PROSITE" id="PS50977">
    <property type="entry name" value="HTH_TETR_2"/>
    <property type="match status" value="1"/>
</dbReference>
<dbReference type="InterPro" id="IPR009057">
    <property type="entry name" value="Homeodomain-like_sf"/>
</dbReference>